<dbReference type="InterPro" id="IPR015590">
    <property type="entry name" value="Aldehyde_DH_dom"/>
</dbReference>
<evidence type="ECO:0000256" key="3">
    <source>
        <dbReference type="ARBA" id="ARBA00024226"/>
    </source>
</evidence>
<dbReference type="InterPro" id="IPR016161">
    <property type="entry name" value="Ald_DH/histidinol_DH"/>
</dbReference>
<dbReference type="EMBL" id="JAALDK010000003">
    <property type="protein sequence ID" value="NUY05822.1"/>
    <property type="molecule type" value="Genomic_DNA"/>
</dbReference>
<comment type="caution">
    <text evidence="6">The sequence shown here is derived from an EMBL/GenBank/DDBJ whole genome shotgun (WGS) entry which is preliminary data.</text>
</comment>
<dbReference type="CDD" id="cd07138">
    <property type="entry name" value="ALDH_CddD_SSP0762"/>
    <property type="match status" value="1"/>
</dbReference>
<accession>A0A7Y6N382</accession>
<dbReference type="Proteomes" id="UP000594380">
    <property type="component" value="Unassembled WGS sequence"/>
</dbReference>
<dbReference type="RefSeq" id="WP_176112300.1">
    <property type="nucleotide sequence ID" value="NZ_JAALDK010000003.1"/>
</dbReference>
<reference evidence="6 7" key="1">
    <citation type="submission" date="2020-02" db="EMBL/GenBank/DDBJ databases">
        <title>Paraburkholderia simonii sp. nov. and Paraburkholderia youngii sp. nov. Brazilian and Mexican Mimosa-associated rhizobia.</title>
        <authorList>
            <person name="Mavima L."/>
            <person name="Beukes C.W."/>
            <person name="Chan W.Y."/>
            <person name="Palmer M."/>
            <person name="De Meyer S.E."/>
            <person name="James E.K."/>
            <person name="Venter S.N."/>
            <person name="Steenkamp E.T."/>
        </authorList>
    </citation>
    <scope>NUCLEOTIDE SEQUENCE [LARGE SCALE GENOMIC DNA]</scope>
    <source>
        <strain evidence="6 7">JPY169</strain>
    </source>
</reference>
<dbReference type="FunFam" id="3.40.309.10:FF:000009">
    <property type="entry name" value="Aldehyde dehydrogenase A"/>
    <property type="match status" value="1"/>
</dbReference>
<evidence type="ECO:0000259" key="5">
    <source>
        <dbReference type="Pfam" id="PF00171"/>
    </source>
</evidence>
<evidence type="ECO:0000256" key="2">
    <source>
        <dbReference type="ARBA" id="ARBA00023002"/>
    </source>
</evidence>
<dbReference type="Gene3D" id="3.40.605.10">
    <property type="entry name" value="Aldehyde Dehydrogenase, Chain A, domain 1"/>
    <property type="match status" value="1"/>
</dbReference>
<dbReference type="AlphaFoldDB" id="A0A7Y6N382"/>
<proteinExistence type="inferred from homology"/>
<sequence>MSNAQKFYIDGVWVAPSGDARLAVVDPCTEEAFAQIALGNADDVERAVTAAKRAFASFSLTPLTERVALIRRILDAYAARYDEMADVISREIGAPKTLSHTWQAALGRRHLEELLRTCERFAWQRKKGTTLVNYEPVGVAALITPWNWPINQIVCKVAPAIAAGCTMVLKPSEISPLNAVLFAEILDAAGVPPGVFNLVNGDGPTVGAALCSHPDVDMVSFTGSTRAGVEIAKLAAPTVKRVHQELGGKSANILLDDVDLESAVTSGVYECFGNSGQSCNAPTRMLVPAALHDEAVRIAQHAAASHCVGPANDDRTTMGPLVSDVQYTRVQRLIKKGIEEGALLAAGGPGRPDGLLRGYYARPTVFANVDQSMTIAREEIFGPVLAIMPYRDEEDAIAIANDTPFGLAAYVQSADRARAQRVALRLRAGSVYLNYPAWDAGSPFGGYKQSGNGREYGEWGLEAFLEVKAIVGYDDQAGPGTGGDVHAYSSEDSLASEYPRRWLNAPKP</sequence>
<dbReference type="Gene3D" id="3.40.309.10">
    <property type="entry name" value="Aldehyde Dehydrogenase, Chain A, domain 2"/>
    <property type="match status" value="1"/>
</dbReference>
<feature type="domain" description="Aldehyde dehydrogenase" evidence="5">
    <location>
        <begin position="13"/>
        <end position="470"/>
    </location>
</feature>
<dbReference type="PANTHER" id="PTHR42804">
    <property type="entry name" value="ALDEHYDE DEHYDROGENASE"/>
    <property type="match status" value="1"/>
</dbReference>
<comment type="similarity">
    <text evidence="1">Belongs to the aldehyde dehydrogenase family.</text>
</comment>
<organism evidence="6 7">
    <name type="scientific">Paraburkholderia youngii</name>
    <dbReference type="NCBI Taxonomy" id="2782701"/>
    <lineage>
        <taxon>Bacteria</taxon>
        <taxon>Pseudomonadati</taxon>
        <taxon>Pseudomonadota</taxon>
        <taxon>Betaproteobacteria</taxon>
        <taxon>Burkholderiales</taxon>
        <taxon>Burkholderiaceae</taxon>
        <taxon>Paraburkholderia</taxon>
    </lineage>
</organism>
<dbReference type="PROSITE" id="PS00070">
    <property type="entry name" value="ALDEHYDE_DEHYDR_CYS"/>
    <property type="match status" value="1"/>
</dbReference>
<name>A0A7Y6N382_9BURK</name>
<comment type="catalytic activity">
    <reaction evidence="4">
        <text>an aldehyde + NAD(+) + H2O = a carboxylate + NADH + 2 H(+)</text>
        <dbReference type="Rhea" id="RHEA:16185"/>
        <dbReference type="ChEBI" id="CHEBI:15377"/>
        <dbReference type="ChEBI" id="CHEBI:15378"/>
        <dbReference type="ChEBI" id="CHEBI:17478"/>
        <dbReference type="ChEBI" id="CHEBI:29067"/>
        <dbReference type="ChEBI" id="CHEBI:57540"/>
        <dbReference type="ChEBI" id="CHEBI:57945"/>
        <dbReference type="EC" id="1.2.1.3"/>
    </reaction>
</comment>
<evidence type="ECO:0000313" key="6">
    <source>
        <dbReference type="EMBL" id="NUY05822.1"/>
    </source>
</evidence>
<dbReference type="SUPFAM" id="SSF53720">
    <property type="entry name" value="ALDH-like"/>
    <property type="match status" value="1"/>
</dbReference>
<dbReference type="FunFam" id="3.40.605.10:FF:000007">
    <property type="entry name" value="NAD/NADP-dependent betaine aldehyde dehydrogenase"/>
    <property type="match status" value="1"/>
</dbReference>
<dbReference type="PANTHER" id="PTHR42804:SF1">
    <property type="entry name" value="ALDEHYDE DEHYDROGENASE-RELATED"/>
    <property type="match status" value="1"/>
</dbReference>
<dbReference type="Pfam" id="PF00171">
    <property type="entry name" value="Aldedh"/>
    <property type="match status" value="1"/>
</dbReference>
<dbReference type="InterPro" id="IPR016162">
    <property type="entry name" value="Ald_DH_N"/>
</dbReference>
<keyword evidence="2" id="KW-0560">Oxidoreductase</keyword>
<gene>
    <name evidence="6" type="ORF">G5S42_40910</name>
</gene>
<dbReference type="GO" id="GO:0004029">
    <property type="term" value="F:aldehyde dehydrogenase (NAD+) activity"/>
    <property type="evidence" value="ECO:0007669"/>
    <property type="project" value="UniProtKB-EC"/>
</dbReference>
<dbReference type="InterPro" id="IPR016163">
    <property type="entry name" value="Ald_DH_C"/>
</dbReference>
<dbReference type="GeneID" id="301106688"/>
<evidence type="ECO:0000256" key="4">
    <source>
        <dbReference type="ARBA" id="ARBA00049194"/>
    </source>
</evidence>
<evidence type="ECO:0000256" key="1">
    <source>
        <dbReference type="ARBA" id="ARBA00009986"/>
    </source>
</evidence>
<evidence type="ECO:0000313" key="7">
    <source>
        <dbReference type="Proteomes" id="UP000594380"/>
    </source>
</evidence>
<dbReference type="InterPro" id="IPR016160">
    <property type="entry name" value="Ald_DH_CS_CYS"/>
</dbReference>
<protein>
    <recommendedName>
        <fullName evidence="3">aldehyde dehydrogenase (NAD(+))</fullName>
        <ecNumber evidence="3">1.2.1.3</ecNumber>
    </recommendedName>
</protein>
<dbReference type="EC" id="1.2.1.3" evidence="3"/>